<feature type="compositionally biased region" description="Basic and acidic residues" evidence="1">
    <location>
        <begin position="387"/>
        <end position="397"/>
    </location>
</feature>
<comment type="caution">
    <text evidence="2">The sequence shown here is derived from an EMBL/GenBank/DDBJ whole genome shotgun (WGS) entry which is preliminary data.</text>
</comment>
<gene>
    <name evidence="2" type="ORF">SNEC2469_LOCUS29950</name>
</gene>
<dbReference type="Proteomes" id="UP000601435">
    <property type="component" value="Unassembled WGS sequence"/>
</dbReference>
<evidence type="ECO:0000256" key="1">
    <source>
        <dbReference type="SAM" id="MobiDB-lite"/>
    </source>
</evidence>
<evidence type="ECO:0000313" key="2">
    <source>
        <dbReference type="EMBL" id="CAE7895386.1"/>
    </source>
</evidence>
<feature type="compositionally biased region" description="Polar residues" evidence="1">
    <location>
        <begin position="11"/>
        <end position="23"/>
    </location>
</feature>
<feature type="compositionally biased region" description="Acidic residues" evidence="1">
    <location>
        <begin position="369"/>
        <end position="381"/>
    </location>
</feature>
<sequence length="446" mass="48723">MGARLIPPPQSTRQPVGNPTFETYQEDASPGAAPSSSPTPSPQTAGAELETEEGAQRRQPTEKEEEDDEGVQLMQRTATGSGAASSHGPRVLDTRVVQRMSNAAAMIRKWLRELAVVLRERAPGDTIFVLLEEAMQTVSRNQEAEQTEDGTVGAIGPCKKRRILFLLSISRMRLTDVASDEGEYGYNQHQIYEDLKEARGDLDRGTVQFQQALVGQGGYQVQHGRHGLEQARAAIEVAMGATAEGDLDWMTPGWAEAVALAMQEAEELLEESSQLDYVHPADVVALHEGAEAVAHFVQYGGEPIRQLMAAIAVWRQAKPAETVLVDTQSTEEGSQPQRGAPADSRWVPPLNIDQWPGSIPTTDDSQVEREEEFGGPTDDDLIQALEEYERQEQEEARLAALGEDAADSGVDTGAEANERGEPVGPSEHRRRRQQAAFFDNRGNPDP</sequence>
<feature type="compositionally biased region" description="Polar residues" evidence="1">
    <location>
        <begin position="325"/>
        <end position="337"/>
    </location>
</feature>
<dbReference type="AlphaFoldDB" id="A0A813BCH8"/>
<evidence type="ECO:0000313" key="3">
    <source>
        <dbReference type="Proteomes" id="UP000601435"/>
    </source>
</evidence>
<reference evidence="2" key="1">
    <citation type="submission" date="2021-02" db="EMBL/GenBank/DDBJ databases">
        <authorList>
            <person name="Dougan E. K."/>
            <person name="Rhodes N."/>
            <person name="Thang M."/>
            <person name="Chan C."/>
        </authorList>
    </citation>
    <scope>NUCLEOTIDE SEQUENCE</scope>
</reference>
<feature type="compositionally biased region" description="Pro residues" evidence="1">
    <location>
        <begin position="1"/>
        <end position="10"/>
    </location>
</feature>
<name>A0A813BCH8_9DINO</name>
<feature type="compositionally biased region" description="Low complexity" evidence="1">
    <location>
        <begin position="28"/>
        <end position="48"/>
    </location>
</feature>
<organism evidence="2 3">
    <name type="scientific">Symbiodinium necroappetens</name>
    <dbReference type="NCBI Taxonomy" id="1628268"/>
    <lineage>
        <taxon>Eukaryota</taxon>
        <taxon>Sar</taxon>
        <taxon>Alveolata</taxon>
        <taxon>Dinophyceae</taxon>
        <taxon>Suessiales</taxon>
        <taxon>Symbiodiniaceae</taxon>
        <taxon>Symbiodinium</taxon>
    </lineage>
</organism>
<feature type="region of interest" description="Disordered" evidence="1">
    <location>
        <begin position="325"/>
        <end position="446"/>
    </location>
</feature>
<keyword evidence="3" id="KW-1185">Reference proteome</keyword>
<dbReference type="OrthoDB" id="10299204at2759"/>
<dbReference type="EMBL" id="CAJNJA010068597">
    <property type="protein sequence ID" value="CAE7895386.1"/>
    <property type="molecule type" value="Genomic_DNA"/>
</dbReference>
<accession>A0A813BCH8</accession>
<feature type="region of interest" description="Disordered" evidence="1">
    <location>
        <begin position="1"/>
        <end position="71"/>
    </location>
</feature>
<protein>
    <submittedName>
        <fullName evidence="2">Uncharacterized protein</fullName>
    </submittedName>
</protein>
<proteinExistence type="predicted"/>